<dbReference type="GeneID" id="65112741"/>
<protein>
    <submittedName>
        <fullName evidence="1">Tail fibers protein</fullName>
    </submittedName>
</protein>
<dbReference type="EMBL" id="MH059636">
    <property type="protein sequence ID" value="AWD90308.1"/>
    <property type="molecule type" value="Genomic_DNA"/>
</dbReference>
<proteinExistence type="predicted"/>
<sequence length="444" mass="48147">MSQNNLNHYSDLSKYKIFEPANTSWPEDVKDVQSALALIGDWARTDVGLPNATESVVGVSRLATQQEVNDGEIDDAIVTPKTLKVRLGNPVATTTVLGLTQYATNAEAAALTLDTRSITAASLGYVFNNVTANVSRFGTVKLTSSAQAQAGTDDTSATSPARVKEMIAKFAPVAPSYSTANETTLGLTRLSTIGQTQQGTLRDGFAVSPYSFVNSRANQTLVGTTRMATLSEVNAGNDTTIAVSPSTLMNARGAINKYGVVKLSNSYNGDGTTALASTAPVVYNNLQINGHPLTGNFNITSDDVWCWNRQQSDDRYLFKNQGGNWSRSYAANYVQGGNWMSYGTDVPVNTKMTIVISVKFQRNNDGETNRFFNFDVRVNGVTRFSDGINVYNSKGGKSGHSWRFEDYGTRHYETFDIPPGALIQIVPTNTYLVDYYGTSFTLSN</sequence>
<reference evidence="1" key="1">
    <citation type="submission" date="2018-03" db="EMBL/GenBank/DDBJ databases">
        <title>Phage therapy in agriculture - a green tech approach to combat plant pathogenic bacteria.</title>
        <authorList>
            <person name="Carstens A.B."/>
            <person name="Djurhuus A.M."/>
            <person name="Hansen L.H."/>
        </authorList>
    </citation>
    <scope>NUCLEOTIDE SEQUENCE [LARGE SCALE GENOMIC DNA]</scope>
</reference>
<name>A0A2S1GLP1_9CAUD</name>
<dbReference type="RefSeq" id="YP_010095107.1">
    <property type="nucleotide sequence ID" value="NC_055743.1"/>
</dbReference>
<dbReference type="Proteomes" id="UP000246316">
    <property type="component" value="Segment"/>
</dbReference>
<evidence type="ECO:0000313" key="1">
    <source>
        <dbReference type="EMBL" id="AWD90308.1"/>
    </source>
</evidence>
<keyword evidence="2" id="KW-1185">Reference proteome</keyword>
<evidence type="ECO:0000313" key="2">
    <source>
        <dbReference type="Proteomes" id="UP000246316"/>
    </source>
</evidence>
<accession>A0A2S1GLP1</accession>
<organism evidence="1 2">
    <name type="scientific">Erwinia phage Cronus</name>
    <dbReference type="NCBI Taxonomy" id="2163633"/>
    <lineage>
        <taxon>Viruses</taxon>
        <taxon>Duplodnaviria</taxon>
        <taxon>Heunggongvirae</taxon>
        <taxon>Uroviricota</taxon>
        <taxon>Caudoviricetes</taxon>
        <taxon>Pantevenvirales</taxon>
        <taxon>Straboviridae</taxon>
        <taxon>Tevenvirinae</taxon>
        <taxon>Risoevirus</taxon>
        <taxon>Risoevirus cronus</taxon>
        <taxon>Roskildevirus cronus</taxon>
    </lineage>
</organism>
<dbReference type="KEGG" id="vg:65112741"/>